<proteinExistence type="predicted"/>
<organism evidence="3 4">
    <name type="scientific">Sander lucioperca</name>
    <name type="common">Pike-perch</name>
    <name type="synonym">Perca lucioperca</name>
    <dbReference type="NCBI Taxonomy" id="283035"/>
    <lineage>
        <taxon>Eukaryota</taxon>
        <taxon>Metazoa</taxon>
        <taxon>Chordata</taxon>
        <taxon>Craniata</taxon>
        <taxon>Vertebrata</taxon>
        <taxon>Euteleostomi</taxon>
        <taxon>Actinopterygii</taxon>
        <taxon>Neopterygii</taxon>
        <taxon>Teleostei</taxon>
        <taxon>Neoteleostei</taxon>
        <taxon>Acanthomorphata</taxon>
        <taxon>Eupercaria</taxon>
        <taxon>Perciformes</taxon>
        <taxon>Percoidei</taxon>
        <taxon>Percidae</taxon>
        <taxon>Luciopercinae</taxon>
        <taxon>Sander</taxon>
    </lineage>
</organism>
<protein>
    <submittedName>
        <fullName evidence="3">Uncharacterized protein</fullName>
    </submittedName>
</protein>
<name>A0A8D0D456_SANLU</name>
<feature type="region of interest" description="Disordered" evidence="1">
    <location>
        <begin position="1"/>
        <end position="42"/>
    </location>
</feature>
<keyword evidence="2" id="KW-0472">Membrane</keyword>
<dbReference type="AlphaFoldDB" id="A0A8D0D456"/>
<keyword evidence="4" id="KW-1185">Reference proteome</keyword>
<keyword evidence="2" id="KW-1133">Transmembrane helix</keyword>
<reference evidence="3" key="2">
    <citation type="submission" date="2025-09" db="UniProtKB">
        <authorList>
            <consortium name="Ensembl"/>
        </authorList>
    </citation>
    <scope>IDENTIFICATION</scope>
</reference>
<evidence type="ECO:0000256" key="2">
    <source>
        <dbReference type="SAM" id="Phobius"/>
    </source>
</evidence>
<accession>A0A8D0D456</accession>
<reference evidence="3" key="1">
    <citation type="submission" date="2025-08" db="UniProtKB">
        <authorList>
            <consortium name="Ensembl"/>
        </authorList>
    </citation>
    <scope>IDENTIFICATION</scope>
</reference>
<keyword evidence="2" id="KW-0812">Transmembrane</keyword>
<evidence type="ECO:0000313" key="3">
    <source>
        <dbReference type="Ensembl" id="ENSSLUP00000032037.1"/>
    </source>
</evidence>
<evidence type="ECO:0000256" key="1">
    <source>
        <dbReference type="SAM" id="MobiDB-lite"/>
    </source>
</evidence>
<dbReference type="Ensembl" id="ENSSLUT00000033059.1">
    <property type="protein sequence ID" value="ENSSLUP00000032037.1"/>
    <property type="gene ID" value="ENSSLUG00000014313.1"/>
</dbReference>
<evidence type="ECO:0000313" key="4">
    <source>
        <dbReference type="Proteomes" id="UP000694568"/>
    </source>
</evidence>
<feature type="transmembrane region" description="Helical" evidence="2">
    <location>
        <begin position="135"/>
        <end position="159"/>
    </location>
</feature>
<dbReference type="Proteomes" id="UP000694568">
    <property type="component" value="Unplaced"/>
</dbReference>
<sequence length="160" mass="17726">MACSPSDSELASIAPESRLASNLPDSRLASDPPDSPLAKTAPEAFAGLRQGIRLRRRPSEGIRLRRRPSEGIRLRCRPSEGIQGIRLRRRPSEGILAFCLPQTFFRPSGVDFFLFWGRPSSGPPPPSLDGFCLLIFFFVGHLGAVPWRGVLLWVVCILFL</sequence>